<name>A0A6A7Y7X1_9HYPH</name>
<evidence type="ECO:0000256" key="1">
    <source>
        <dbReference type="ARBA" id="ARBA00023002"/>
    </source>
</evidence>
<protein>
    <submittedName>
        <fullName evidence="3">FAD-binding oxidoreductase</fullName>
    </submittedName>
</protein>
<reference evidence="3 4" key="1">
    <citation type="submission" date="2019-09" db="EMBL/GenBank/DDBJ databases">
        <title>Segnochrobactrum spirostomi gen. nov., sp. nov., isolated from the ciliate Spirostomum cf. yagiui and description of a novel family, Segnochrobactraceae fam. nov. within the order Rhizobiales of the class Alphaproteobacteria.</title>
        <authorList>
            <person name="Akter S."/>
            <person name="Shazib S.U.A."/>
            <person name="Shin M.K."/>
        </authorList>
    </citation>
    <scope>NUCLEOTIDE SEQUENCE [LARGE SCALE GENOMIC DNA]</scope>
    <source>
        <strain evidence="3 4">Sp-1</strain>
    </source>
</reference>
<dbReference type="Pfam" id="PF01266">
    <property type="entry name" value="DAO"/>
    <property type="match status" value="1"/>
</dbReference>
<organism evidence="3 4">
    <name type="scientific">Segnochrobactrum spirostomi</name>
    <dbReference type="NCBI Taxonomy" id="2608987"/>
    <lineage>
        <taxon>Bacteria</taxon>
        <taxon>Pseudomonadati</taxon>
        <taxon>Pseudomonadota</taxon>
        <taxon>Alphaproteobacteria</taxon>
        <taxon>Hyphomicrobiales</taxon>
        <taxon>Segnochrobactraceae</taxon>
        <taxon>Segnochrobactrum</taxon>
    </lineage>
</organism>
<dbReference type="GO" id="GO:0005737">
    <property type="term" value="C:cytoplasm"/>
    <property type="evidence" value="ECO:0007669"/>
    <property type="project" value="TreeGrafter"/>
</dbReference>
<comment type="caution">
    <text evidence="3">The sequence shown here is derived from an EMBL/GenBank/DDBJ whole genome shotgun (WGS) entry which is preliminary data.</text>
</comment>
<dbReference type="Gene3D" id="3.50.50.60">
    <property type="entry name" value="FAD/NAD(P)-binding domain"/>
    <property type="match status" value="1"/>
</dbReference>
<dbReference type="PANTHER" id="PTHR13847:SF281">
    <property type="entry name" value="FAD DEPENDENT OXIDOREDUCTASE DOMAIN-CONTAINING PROTEIN"/>
    <property type="match status" value="1"/>
</dbReference>
<feature type="domain" description="FAD dependent oxidoreductase" evidence="2">
    <location>
        <begin position="35"/>
        <end position="386"/>
    </location>
</feature>
<dbReference type="Gene3D" id="3.30.9.10">
    <property type="entry name" value="D-Amino Acid Oxidase, subunit A, domain 2"/>
    <property type="match status" value="1"/>
</dbReference>
<gene>
    <name evidence="3" type="ORF">F0357_22555</name>
</gene>
<proteinExistence type="predicted"/>
<evidence type="ECO:0000259" key="2">
    <source>
        <dbReference type="Pfam" id="PF01266"/>
    </source>
</evidence>
<sequence>MLSMFEVDWRTPHLWRKTSATRTAASALAGDISTDVVVVGGGFTGLAAALGARDSGARVVVLEGREIGSAASGRNNGLVISHHSKAAPSEFEAAFGKVHGERFNRLVADAAGVAFGLMQRFGIDAHQVQEGWLQPAHSETTLARAKQFYTEWKAFGAIVSWLDRDEVSERIGSPYLGGWVVHNSGHINPFAMAIGLAGALEREGVRIFENSRGEQLERVASGWRIRTASGSVTAPEVVLATNALTGDIWPGLKRTLIPFKVFQAATDPLPEDVRARILVGNPAVSDMRADMRYFHYDRDHRLVSGGTHTVWFDEADRGRAKVASRLGQAFLALGGPPPVKEYWHGTFAVVPDRKPRLYRLAPGLVFGGVYSGRGVALALNLGQEIGRWAAGRRRDQDMPLPVTTMKPVPFHPIAVQVANRMHGWNRYQDRREERRS</sequence>
<dbReference type="InterPro" id="IPR036188">
    <property type="entry name" value="FAD/NAD-bd_sf"/>
</dbReference>
<keyword evidence="4" id="KW-1185">Reference proteome</keyword>
<evidence type="ECO:0000313" key="4">
    <source>
        <dbReference type="Proteomes" id="UP000332515"/>
    </source>
</evidence>
<accession>A0A6A7Y7X1</accession>
<dbReference type="PANTHER" id="PTHR13847">
    <property type="entry name" value="SARCOSINE DEHYDROGENASE-RELATED"/>
    <property type="match status" value="1"/>
</dbReference>
<dbReference type="InterPro" id="IPR006076">
    <property type="entry name" value="FAD-dep_OxRdtase"/>
</dbReference>
<dbReference type="Proteomes" id="UP000332515">
    <property type="component" value="Unassembled WGS sequence"/>
</dbReference>
<dbReference type="GO" id="GO:0016491">
    <property type="term" value="F:oxidoreductase activity"/>
    <property type="evidence" value="ECO:0007669"/>
    <property type="project" value="UniProtKB-KW"/>
</dbReference>
<dbReference type="AlphaFoldDB" id="A0A6A7Y7X1"/>
<dbReference type="EMBL" id="VWNA01000003">
    <property type="protein sequence ID" value="MQT15383.1"/>
    <property type="molecule type" value="Genomic_DNA"/>
</dbReference>
<evidence type="ECO:0000313" key="3">
    <source>
        <dbReference type="EMBL" id="MQT15383.1"/>
    </source>
</evidence>
<dbReference type="SUPFAM" id="SSF51905">
    <property type="entry name" value="FAD/NAD(P)-binding domain"/>
    <property type="match status" value="1"/>
</dbReference>
<keyword evidence="1" id="KW-0560">Oxidoreductase</keyword>